<proteinExistence type="predicted"/>
<comment type="caution">
    <text evidence="2">The sequence shown here is derived from an EMBL/GenBank/DDBJ whole genome shotgun (WGS) entry which is preliminary data.</text>
</comment>
<dbReference type="InParanoid" id="A0A1Y2BFQ0"/>
<dbReference type="InterPro" id="IPR001680">
    <property type="entry name" value="WD40_rpt"/>
</dbReference>
<dbReference type="InterPro" id="IPR036322">
    <property type="entry name" value="WD40_repeat_dom_sf"/>
</dbReference>
<feature type="repeat" description="WD" evidence="1">
    <location>
        <begin position="203"/>
        <end position="228"/>
    </location>
</feature>
<dbReference type="PANTHER" id="PTHR19879">
    <property type="entry name" value="TRANSCRIPTION INITIATION FACTOR TFIID"/>
    <property type="match status" value="1"/>
</dbReference>
<protein>
    <submittedName>
        <fullName evidence="2">WD40-repeat-containing domain protein</fullName>
    </submittedName>
</protein>
<organism evidence="2 3">
    <name type="scientific">Naematelia encephala</name>
    <dbReference type="NCBI Taxonomy" id="71784"/>
    <lineage>
        <taxon>Eukaryota</taxon>
        <taxon>Fungi</taxon>
        <taxon>Dikarya</taxon>
        <taxon>Basidiomycota</taxon>
        <taxon>Agaricomycotina</taxon>
        <taxon>Tremellomycetes</taxon>
        <taxon>Tremellales</taxon>
        <taxon>Naemateliaceae</taxon>
        <taxon>Naematelia</taxon>
    </lineage>
</organism>
<dbReference type="EMBL" id="MCFC01000006">
    <property type="protein sequence ID" value="ORY33390.1"/>
    <property type="molecule type" value="Genomic_DNA"/>
</dbReference>
<dbReference type="Gene3D" id="2.130.10.10">
    <property type="entry name" value="YVTN repeat-like/Quinoprotein amine dehydrogenase"/>
    <property type="match status" value="2"/>
</dbReference>
<dbReference type="InterPro" id="IPR015943">
    <property type="entry name" value="WD40/YVTN_repeat-like_dom_sf"/>
</dbReference>
<name>A0A1Y2BFQ0_9TREE</name>
<keyword evidence="1" id="KW-0853">WD repeat</keyword>
<dbReference type="SMART" id="SM00320">
    <property type="entry name" value="WD40"/>
    <property type="match status" value="5"/>
</dbReference>
<dbReference type="Proteomes" id="UP000193986">
    <property type="component" value="Unassembled WGS sequence"/>
</dbReference>
<feature type="repeat" description="WD" evidence="1">
    <location>
        <begin position="154"/>
        <end position="196"/>
    </location>
</feature>
<keyword evidence="3" id="KW-1185">Reference proteome</keyword>
<sequence length="446" mass="49754">MSLPNLIAHYLATNYPSVLDAFVQAAHIAPPDVTQPPNPDLRTLLSDWQSQQVTERLEAVTIDENAEGWQKWKLRDFTKIAMSPEEKLLGAKRTLEGITAANLLTVQVQHVPKRVFDLASASYIASRPLSILTSSVDKTLRIIDYESGEVDRIIEPHRAAILSFALHPTNPRYLVTGSMDGTTVLTDLITSQTLQTWKSGKFVVRVAFSPDGRFLATASYDRNVVVYEALATAEPDIPLDETDDAALACEPDLRYEEKHRIKVDSNPEAILFHPMSEWLMYTLRESHQLYYVHLGSWQVRTKSFNPHPFDTHVSFSVLNMALHPSGRIVACQTGDHRGGSGERILLYGIEPDETERLACVWTGHEGDDFVLPRMAWLPDGSGFITTTPNGYLHLITVTGETRSSIKIHGAEYGATSEVVRDCSVATVEGGWEVVSVGYDRRVRISR</sequence>
<evidence type="ECO:0000256" key="1">
    <source>
        <dbReference type="PROSITE-ProRule" id="PRU00221"/>
    </source>
</evidence>
<dbReference type="PANTHER" id="PTHR19879:SF9">
    <property type="entry name" value="TRANSCRIPTION INITIATION FACTOR TFIID SUBUNIT 5"/>
    <property type="match status" value="1"/>
</dbReference>
<gene>
    <name evidence="2" type="ORF">BCR39DRAFT_463713</name>
</gene>
<dbReference type="Pfam" id="PF00400">
    <property type="entry name" value="WD40"/>
    <property type="match status" value="2"/>
</dbReference>
<dbReference type="STRING" id="71784.A0A1Y2BFQ0"/>
<dbReference type="AlphaFoldDB" id="A0A1Y2BFQ0"/>
<accession>A0A1Y2BFQ0</accession>
<reference evidence="2 3" key="1">
    <citation type="submission" date="2016-07" db="EMBL/GenBank/DDBJ databases">
        <title>Pervasive Adenine N6-methylation of Active Genes in Fungi.</title>
        <authorList>
            <consortium name="DOE Joint Genome Institute"/>
            <person name="Mondo S.J."/>
            <person name="Dannebaum R.O."/>
            <person name="Kuo R.C."/>
            <person name="Labutti K."/>
            <person name="Haridas S."/>
            <person name="Kuo A."/>
            <person name="Salamov A."/>
            <person name="Ahrendt S.R."/>
            <person name="Lipzen A."/>
            <person name="Sullivan W."/>
            <person name="Andreopoulos W.B."/>
            <person name="Clum A."/>
            <person name="Lindquist E."/>
            <person name="Daum C."/>
            <person name="Ramamoorthy G.K."/>
            <person name="Gryganskyi A."/>
            <person name="Culley D."/>
            <person name="Magnuson J.K."/>
            <person name="James T.Y."/>
            <person name="O'Malley M.A."/>
            <person name="Stajich J.E."/>
            <person name="Spatafora J.W."/>
            <person name="Visel A."/>
            <person name="Grigoriev I.V."/>
        </authorList>
    </citation>
    <scope>NUCLEOTIDE SEQUENCE [LARGE SCALE GENOMIC DNA]</scope>
    <source>
        <strain evidence="2 3">68-887.2</strain>
    </source>
</reference>
<evidence type="ECO:0000313" key="2">
    <source>
        <dbReference type="EMBL" id="ORY33390.1"/>
    </source>
</evidence>
<dbReference type="OrthoDB" id="1932312at2759"/>
<dbReference type="PROSITE" id="PS50082">
    <property type="entry name" value="WD_REPEATS_2"/>
    <property type="match status" value="2"/>
</dbReference>
<evidence type="ECO:0000313" key="3">
    <source>
        <dbReference type="Proteomes" id="UP000193986"/>
    </source>
</evidence>
<dbReference type="SUPFAM" id="SSF50978">
    <property type="entry name" value="WD40 repeat-like"/>
    <property type="match status" value="1"/>
</dbReference>